<gene>
    <name evidence="3" type="ORF">CCV52592_1150</name>
</gene>
<feature type="domain" description="Flagellar Assembly Protein A N-terminal region" evidence="2">
    <location>
        <begin position="136"/>
        <end position="293"/>
    </location>
</feature>
<keyword evidence="1" id="KW-0175">Coiled coil</keyword>
<keyword evidence="4" id="KW-1185">Reference proteome</keyword>
<evidence type="ECO:0000313" key="4">
    <source>
        <dbReference type="Proteomes" id="UP000006380"/>
    </source>
</evidence>
<sequence length="638" mass="72054">MSEITQEQENFLSPVQVETSTPYAKLKELSKQNQIPIEFIDFRIKNILTTYTNEQNSDPVLVGQDDLRIFDDDDFFLDPTLAIEQRYEVEFFDTRINNAPKLPKISIGVNPLITKIVATIHKSNECVYETNYEQKLFDYIAKQLIKAQILIGIRTGKSKEELTKIASVLRVMDQIDQDYTINFASGVNPIKAIDAKTIYYYKNKLDSLKKDDKIDYANRGFLFGVAAGEVIMEQKRSHVGRDGRDLRGKFIKTPDPKEDGATDISVTENIERKEDAEGVKFIAKKAGYVVENKGTFDIEERLEINEVNFKTTGSIQAGVDTNVTLVVKETDLIKDAIGTGVIVEADDVQVKGNIGANAIIKANEVTIGGQTHQKAKIYAKNANIATHIGYVEAENVEIDRLEGGSVLAKKVKVKSVVGGSITAQIIQIETLGSNCTITAAHLIDIKYLRGTGNRFIIDASKMKERSDETDEQLDKIEEIKRELSQMPKRLEAKKTVIDENKGSIYTIKAKVEELSRAKVIPPVTFMKKLKEYQELVNDYNALLKEFRSKKEQVADLRAELEMMQNGIFSAKVINRGNWIELNEIRFVLIDPPQNITYSTKQNETARVISLEKVENFDGKVEYKVKKSNQLEDFENTSF</sequence>
<dbReference type="Proteomes" id="UP000006380">
    <property type="component" value="Chromosome"/>
</dbReference>
<name>A7GYC1_CAMC5</name>
<evidence type="ECO:0000313" key="3">
    <source>
        <dbReference type="EMBL" id="EAT99823.1"/>
    </source>
</evidence>
<dbReference type="EMBL" id="CP000767">
    <property type="protein sequence ID" value="EAT99823.1"/>
    <property type="molecule type" value="Genomic_DNA"/>
</dbReference>
<reference evidence="3" key="1">
    <citation type="submission" date="2016-07" db="EMBL/GenBank/DDBJ databases">
        <title>Comparative genomics of the Campylobacter concisus group.</title>
        <authorList>
            <person name="Miller W.G."/>
            <person name="Yee E."/>
            <person name="Chapman M.H."/>
            <person name="Huynh S."/>
            <person name="Bono J.L."/>
            <person name="On S.L.W."/>
            <person name="StLeger J."/>
            <person name="Foster G."/>
            <person name="Parker C.T."/>
        </authorList>
    </citation>
    <scope>NUCLEOTIDE SEQUENCE</scope>
    <source>
        <strain evidence="3">525.92</strain>
    </source>
</reference>
<accession>A7GYC1</accession>
<dbReference type="Pfam" id="PF20250">
    <property type="entry name" value="FapA_N"/>
    <property type="match status" value="1"/>
</dbReference>
<evidence type="ECO:0000259" key="2">
    <source>
        <dbReference type="Pfam" id="PF20250"/>
    </source>
</evidence>
<dbReference type="HOGENOM" id="CLU_028868_0_0_7"/>
<feature type="coiled-coil region" evidence="1">
    <location>
        <begin position="529"/>
        <end position="566"/>
    </location>
</feature>
<dbReference type="KEGG" id="ccv:CCV52592_1150"/>
<dbReference type="OrthoDB" id="5353360at2"/>
<dbReference type="AlphaFoldDB" id="A7GYC1"/>
<organism evidence="3 4">
    <name type="scientific">Campylobacter curvus (strain 525.92)</name>
    <dbReference type="NCBI Taxonomy" id="360105"/>
    <lineage>
        <taxon>Bacteria</taxon>
        <taxon>Pseudomonadati</taxon>
        <taxon>Campylobacterota</taxon>
        <taxon>Epsilonproteobacteria</taxon>
        <taxon>Campylobacterales</taxon>
        <taxon>Campylobacteraceae</taxon>
        <taxon>Campylobacter</taxon>
    </lineage>
</organism>
<dbReference type="RefSeq" id="WP_011992261.1">
    <property type="nucleotide sequence ID" value="NC_009715.2"/>
</dbReference>
<protein>
    <recommendedName>
        <fullName evidence="2">Flagellar Assembly Protein A N-terminal region domain-containing protein</fullName>
    </recommendedName>
</protein>
<dbReference type="InterPro" id="IPR046866">
    <property type="entry name" value="FapA_N"/>
</dbReference>
<feature type="coiled-coil region" evidence="1">
    <location>
        <begin position="459"/>
        <end position="486"/>
    </location>
</feature>
<dbReference type="STRING" id="360105.CCV52592_1150"/>
<evidence type="ECO:0000256" key="1">
    <source>
        <dbReference type="SAM" id="Coils"/>
    </source>
</evidence>
<proteinExistence type="predicted"/>